<dbReference type="Proteomes" id="UP000588586">
    <property type="component" value="Unassembled WGS sequence"/>
</dbReference>
<feature type="region of interest" description="Disordered" evidence="1">
    <location>
        <begin position="1"/>
        <end position="23"/>
    </location>
</feature>
<comment type="caution">
    <text evidence="4">The sequence shown here is derived from an EMBL/GenBank/DDBJ whole genome shotgun (WGS) entry which is preliminary data.</text>
</comment>
<dbReference type="RefSeq" id="WP_171243348.1">
    <property type="nucleotide sequence ID" value="NZ_JABEPQ010000002.1"/>
</dbReference>
<feature type="transmembrane region" description="Helical" evidence="2">
    <location>
        <begin position="88"/>
        <end position="105"/>
    </location>
</feature>
<organism evidence="4 5">
    <name type="scientific">Knoellia koreensis</name>
    <dbReference type="NCBI Taxonomy" id="2730921"/>
    <lineage>
        <taxon>Bacteria</taxon>
        <taxon>Bacillati</taxon>
        <taxon>Actinomycetota</taxon>
        <taxon>Actinomycetes</taxon>
        <taxon>Micrococcales</taxon>
        <taxon>Intrasporangiaceae</taxon>
        <taxon>Knoellia</taxon>
    </lineage>
</organism>
<evidence type="ECO:0000313" key="5">
    <source>
        <dbReference type="Proteomes" id="UP000588586"/>
    </source>
</evidence>
<feature type="domain" description="DUF6286" evidence="3">
    <location>
        <begin position="98"/>
        <end position="197"/>
    </location>
</feature>
<dbReference type="Pfam" id="PF19803">
    <property type="entry name" value="DUF6286"/>
    <property type="match status" value="1"/>
</dbReference>
<protein>
    <recommendedName>
        <fullName evidence="3">DUF6286 domain-containing protein</fullName>
    </recommendedName>
</protein>
<keyword evidence="2" id="KW-0812">Transmembrane</keyword>
<keyword evidence="2" id="KW-0472">Membrane</keyword>
<evidence type="ECO:0000259" key="3">
    <source>
        <dbReference type="Pfam" id="PF19803"/>
    </source>
</evidence>
<evidence type="ECO:0000256" key="2">
    <source>
        <dbReference type="SAM" id="Phobius"/>
    </source>
</evidence>
<keyword evidence="5" id="KW-1185">Reference proteome</keyword>
<feature type="transmembrane region" description="Helical" evidence="2">
    <location>
        <begin position="33"/>
        <end position="57"/>
    </location>
</feature>
<feature type="region of interest" description="Disordered" evidence="1">
    <location>
        <begin position="182"/>
        <end position="209"/>
    </location>
</feature>
<feature type="compositionally biased region" description="Low complexity" evidence="1">
    <location>
        <begin position="188"/>
        <end position="202"/>
    </location>
</feature>
<evidence type="ECO:0000256" key="1">
    <source>
        <dbReference type="SAM" id="MobiDB-lite"/>
    </source>
</evidence>
<accession>A0A849HIT4</accession>
<name>A0A849HIT4_9MICO</name>
<evidence type="ECO:0000313" key="4">
    <source>
        <dbReference type="EMBL" id="NNM46221.1"/>
    </source>
</evidence>
<gene>
    <name evidence="4" type="ORF">HJG52_09410</name>
</gene>
<dbReference type="AlphaFoldDB" id="A0A849HIT4"/>
<dbReference type="EMBL" id="JABEPQ010000002">
    <property type="protein sequence ID" value="NNM46221.1"/>
    <property type="molecule type" value="Genomic_DNA"/>
</dbReference>
<sequence>MSTAAPTRGERHTEALPSQAAPQQRARTLGPALGGLPAVVPAVLVMLLLTALAVVLIRDTVVLAGWASGQPWSTPVLEWFRAVQPADWMLPVGVVLVLVGLWCLVQALRRRPRRFLAVGGPVRAWLPAQDVDRLARSAAQSIDGVLDARVSARPGRVSVKVRGADRDKGELRDDVTRAVTEQLEGLDPQPSVSVSVRSTRQSGGQEDVS</sequence>
<dbReference type="InterPro" id="IPR046253">
    <property type="entry name" value="DUF6286"/>
</dbReference>
<keyword evidence="2" id="KW-1133">Transmembrane helix</keyword>
<reference evidence="4 5" key="1">
    <citation type="submission" date="2020-04" db="EMBL/GenBank/DDBJ databases">
        <title>Knoellia sp. isolate from air conditioner.</title>
        <authorList>
            <person name="Chea S."/>
            <person name="Kim D.-U."/>
        </authorList>
    </citation>
    <scope>NUCLEOTIDE SEQUENCE [LARGE SCALE GENOMIC DNA]</scope>
    <source>
        <strain evidence="4 5">DB2414S</strain>
    </source>
</reference>
<proteinExistence type="predicted"/>